<feature type="region of interest" description="Disordered" evidence="1">
    <location>
        <begin position="48"/>
        <end position="99"/>
    </location>
</feature>
<protein>
    <submittedName>
        <fullName evidence="2">Uncharacterized protein</fullName>
    </submittedName>
</protein>
<name>A0A7H9ANB5_9FLAO</name>
<organism evidence="2 3">
    <name type="scientific">Costertonia aggregata</name>
    <dbReference type="NCBI Taxonomy" id="343403"/>
    <lineage>
        <taxon>Bacteria</taxon>
        <taxon>Pseudomonadati</taxon>
        <taxon>Bacteroidota</taxon>
        <taxon>Flavobacteriia</taxon>
        <taxon>Flavobacteriales</taxon>
        <taxon>Flavobacteriaceae</taxon>
        <taxon>Costertonia</taxon>
    </lineage>
</organism>
<dbReference type="EMBL" id="CP058595">
    <property type="protein sequence ID" value="QLG44951.1"/>
    <property type="molecule type" value="Genomic_DNA"/>
</dbReference>
<dbReference type="KEGG" id="cagg:HYG79_06155"/>
<feature type="compositionally biased region" description="Polar residues" evidence="1">
    <location>
        <begin position="59"/>
        <end position="68"/>
    </location>
</feature>
<proteinExistence type="predicted"/>
<dbReference type="RefSeq" id="WP_179241241.1">
    <property type="nucleotide sequence ID" value="NZ_CP058595.1"/>
</dbReference>
<keyword evidence="3" id="KW-1185">Reference proteome</keyword>
<evidence type="ECO:0000313" key="2">
    <source>
        <dbReference type="EMBL" id="QLG44951.1"/>
    </source>
</evidence>
<gene>
    <name evidence="2" type="ORF">HYG79_06155</name>
</gene>
<evidence type="ECO:0000256" key="1">
    <source>
        <dbReference type="SAM" id="MobiDB-lite"/>
    </source>
</evidence>
<dbReference type="AlphaFoldDB" id="A0A7H9ANB5"/>
<evidence type="ECO:0000313" key="3">
    <source>
        <dbReference type="Proteomes" id="UP000509302"/>
    </source>
</evidence>
<reference evidence="2 3" key="1">
    <citation type="journal article" date="2006" name="Int. J. Syst. Evol. Microbiol.">
        <title>Costertonia aggregata gen. nov., sp. nov., a mesophilic marine bacterium of the family Flavobacteriaceae, isolated from a mature biofilm.</title>
        <authorList>
            <person name="Kwon K.K."/>
            <person name="Lee Y.K."/>
            <person name="Lee H.K."/>
        </authorList>
    </citation>
    <scope>NUCLEOTIDE SEQUENCE [LARGE SCALE GENOMIC DNA]</scope>
    <source>
        <strain evidence="2 3">KCCM 42265</strain>
    </source>
</reference>
<dbReference type="Proteomes" id="UP000509302">
    <property type="component" value="Chromosome"/>
</dbReference>
<accession>A0A7H9ANB5</accession>
<feature type="compositionally biased region" description="Basic and acidic residues" evidence="1">
    <location>
        <begin position="82"/>
        <end position="99"/>
    </location>
</feature>
<sequence>MKSKKENLSTPYDPEINEQDLQALGKKGLSINQKDDRLLQKRDKKIDFSGKDLDVPGRNTINLTSSQGVKDEENKLYAQGSERNENLEAPERANFDKNS</sequence>